<dbReference type="InterPro" id="IPR009045">
    <property type="entry name" value="Zn_M74/Hedgehog-like"/>
</dbReference>
<evidence type="ECO:0000259" key="1">
    <source>
        <dbReference type="Pfam" id="PF02557"/>
    </source>
</evidence>
<dbReference type="Gene3D" id="3.30.1380.10">
    <property type="match status" value="1"/>
</dbReference>
<protein>
    <recommendedName>
        <fullName evidence="1">D-alanyl-D-alanine carboxypeptidase-like core domain-containing protein</fullName>
    </recommendedName>
</protein>
<dbReference type="KEGG" id="pbj:VN24_01310"/>
<dbReference type="Gene3D" id="3.30.200.180">
    <property type="match status" value="1"/>
</dbReference>
<dbReference type="PANTHER" id="PTHR34385:SF1">
    <property type="entry name" value="PEPTIDOGLYCAN L-ALANYL-D-GLUTAMATE ENDOPEPTIDASE CWLK"/>
    <property type="match status" value="1"/>
</dbReference>
<dbReference type="InterPro" id="IPR052179">
    <property type="entry name" value="DD-CPase-like"/>
</dbReference>
<dbReference type="AlphaFoldDB" id="A0A0D5NQX0"/>
<dbReference type="Pfam" id="PF02557">
    <property type="entry name" value="VanY"/>
    <property type="match status" value="1"/>
</dbReference>
<dbReference type="HOGENOM" id="CLU_054193_2_0_9"/>
<accession>A0A0D5NQX0</accession>
<reference evidence="3" key="2">
    <citation type="submission" date="2015-03" db="EMBL/GenBank/DDBJ databases">
        <title>Genome sequence of Paenibacillus beijingensis strain DSM 24997T.</title>
        <authorList>
            <person name="Kwak Y."/>
            <person name="Shin J.-H."/>
        </authorList>
    </citation>
    <scope>NUCLEOTIDE SEQUENCE [LARGE SCALE GENOMIC DNA]</scope>
    <source>
        <strain evidence="3">DSM 24997</strain>
    </source>
</reference>
<feature type="domain" description="D-alanyl-D-alanine carboxypeptidase-like core" evidence="1">
    <location>
        <begin position="55"/>
        <end position="182"/>
    </location>
</feature>
<dbReference type="EMBL" id="CP011058">
    <property type="protein sequence ID" value="AJY77417.1"/>
    <property type="molecule type" value="Genomic_DNA"/>
</dbReference>
<organism evidence="2 3">
    <name type="scientific">Paenibacillus beijingensis</name>
    <dbReference type="NCBI Taxonomy" id="1126833"/>
    <lineage>
        <taxon>Bacteria</taxon>
        <taxon>Bacillati</taxon>
        <taxon>Bacillota</taxon>
        <taxon>Bacilli</taxon>
        <taxon>Bacillales</taxon>
        <taxon>Paenibacillaceae</taxon>
        <taxon>Paenibacillus</taxon>
    </lineage>
</organism>
<dbReference type="PATRIC" id="fig|1126833.4.peg.295"/>
<evidence type="ECO:0000313" key="2">
    <source>
        <dbReference type="EMBL" id="AJY77417.1"/>
    </source>
</evidence>
<gene>
    <name evidence="2" type="ORF">VN24_01310</name>
</gene>
<dbReference type="GO" id="GO:0008233">
    <property type="term" value="F:peptidase activity"/>
    <property type="evidence" value="ECO:0007669"/>
    <property type="project" value="InterPro"/>
</dbReference>
<dbReference type="GO" id="GO:0006508">
    <property type="term" value="P:proteolysis"/>
    <property type="evidence" value="ECO:0007669"/>
    <property type="project" value="InterPro"/>
</dbReference>
<dbReference type="SUPFAM" id="SSF55166">
    <property type="entry name" value="Hedgehog/DD-peptidase"/>
    <property type="match status" value="1"/>
</dbReference>
<dbReference type="MEROPS" id="M15.003"/>
<name>A0A0D5NQX0_9BACL</name>
<proteinExistence type="predicted"/>
<reference evidence="2 3" key="1">
    <citation type="journal article" date="2015" name="J. Biotechnol.">
        <title>Complete genome sequence of Paenibacillus beijingensis 7188(T) (=DSM 24997(T)), a novel rhizobacterium from jujube garden soil.</title>
        <authorList>
            <person name="Kwak Y."/>
            <person name="Shin J.H."/>
        </authorList>
    </citation>
    <scope>NUCLEOTIDE SEQUENCE [LARGE SCALE GENOMIC DNA]</scope>
    <source>
        <strain evidence="2 3">DSM 24997</strain>
    </source>
</reference>
<dbReference type="PANTHER" id="PTHR34385">
    <property type="entry name" value="D-ALANYL-D-ALANINE CARBOXYPEPTIDASE"/>
    <property type="match status" value="1"/>
</dbReference>
<sequence>MAADYEAVPIERGRLYDGNLILVNREHPVRRPARNIVAVPAGILQIESREEPLISLQSTCLLQLTALLEACGGKEAIAVVSGYRSKEAQERLYEESLQNNGAAFTASYVALPGASEHQTGLAVDVGLYEGNMDYIRPSFPDHGAAADFKRLAAEYGFIQRYQESKSQITGIANEPWHFRYVGYPHSGIMEREGLCLEEYTAYIKEHAWSKSHLYVKRHEALVEIYYVAAEEDVTAVRVPRACDGWQLSGNNEDGYVVTAFNKAGRAVYG</sequence>
<evidence type="ECO:0000313" key="3">
    <source>
        <dbReference type="Proteomes" id="UP000032633"/>
    </source>
</evidence>
<dbReference type="STRING" id="1126833.VN24_01310"/>
<dbReference type="Proteomes" id="UP000032633">
    <property type="component" value="Chromosome"/>
</dbReference>
<dbReference type="InterPro" id="IPR003709">
    <property type="entry name" value="VanY-like_core_dom"/>
</dbReference>
<keyword evidence="3" id="KW-1185">Reference proteome</keyword>